<keyword evidence="3" id="KW-1133">Transmembrane helix</keyword>
<dbReference type="Pfam" id="PF13432">
    <property type="entry name" value="TPR_16"/>
    <property type="match status" value="2"/>
</dbReference>
<feature type="transmembrane region" description="Helical" evidence="3">
    <location>
        <begin position="349"/>
        <end position="367"/>
    </location>
</feature>
<keyword evidence="1" id="KW-0677">Repeat</keyword>
<accession>A0A9X3SUL2</accession>
<keyword evidence="2" id="KW-0802">TPR repeat</keyword>
<evidence type="ECO:0000313" key="5">
    <source>
        <dbReference type="Proteomes" id="UP001145799"/>
    </source>
</evidence>
<evidence type="ECO:0000256" key="3">
    <source>
        <dbReference type="SAM" id="Phobius"/>
    </source>
</evidence>
<dbReference type="Proteomes" id="UP001145799">
    <property type="component" value="Unassembled WGS sequence"/>
</dbReference>
<dbReference type="SUPFAM" id="SSF48452">
    <property type="entry name" value="TPR-like"/>
    <property type="match status" value="1"/>
</dbReference>
<dbReference type="SMART" id="SM00028">
    <property type="entry name" value="TPR"/>
    <property type="match status" value="4"/>
</dbReference>
<organism evidence="4 5">
    <name type="scientific">Glycomyces lechevalierae</name>
    <dbReference type="NCBI Taxonomy" id="256034"/>
    <lineage>
        <taxon>Bacteria</taxon>
        <taxon>Bacillati</taxon>
        <taxon>Actinomycetota</taxon>
        <taxon>Actinomycetes</taxon>
        <taxon>Glycomycetales</taxon>
        <taxon>Glycomycetaceae</taxon>
        <taxon>Glycomyces</taxon>
    </lineage>
</organism>
<dbReference type="EMBL" id="JAPZVQ010000006">
    <property type="protein sequence ID" value="MDA1385665.1"/>
    <property type="molecule type" value="Genomic_DNA"/>
</dbReference>
<dbReference type="InterPro" id="IPR051685">
    <property type="entry name" value="Ycf3/AcsC/BcsC/TPR_MFPF"/>
</dbReference>
<keyword evidence="3" id="KW-0812">Transmembrane</keyword>
<dbReference type="PANTHER" id="PTHR44943">
    <property type="entry name" value="CELLULOSE SYNTHASE OPERON PROTEIN C"/>
    <property type="match status" value="1"/>
</dbReference>
<feature type="transmembrane region" description="Helical" evidence="3">
    <location>
        <begin position="290"/>
        <end position="311"/>
    </location>
</feature>
<dbReference type="AlphaFoldDB" id="A0A9X3SUL2"/>
<evidence type="ECO:0000256" key="2">
    <source>
        <dbReference type="ARBA" id="ARBA00022803"/>
    </source>
</evidence>
<protein>
    <submittedName>
        <fullName evidence="4">Tetratricopeptide repeat protein</fullName>
    </submittedName>
</protein>
<sequence length="384" mass="42620">MSEAVGPSRIPSPRARGRVLQAVNKTWPGLISGAVEGRARELIDDGQYLEAAEVLEQGIAKYGAGSVSQLLLAWCLHMGERQEAALEWADRAVAEEPENEDAHWLQASVLYELGRVDEASVSLWRAVELAPDNGRYYMQLAWYHHVDQEFAKTRELVERALERSPEDAWVQHTAGRIFDYHLRHKRAQAHLRRAIELDPNLVDAWYDLAENLQVRGRLSSGVRVAWKVVNDAVDTKAGDAAVVEAWGLYEATLRRWSWRWYEWALRAVLLLNVIDWIFPTPFAVAVGLSGALAAVFAAGLAVSVCTLLPACRADLVGQGRRGHFAGAAARMLLASGGIVLVLFGEPTALQHLGILAVIIVAYVEWYWRAAQISGRRMFGADPDV</sequence>
<dbReference type="PANTHER" id="PTHR44943:SF8">
    <property type="entry name" value="TPR REPEAT-CONTAINING PROTEIN MJ0263"/>
    <property type="match status" value="1"/>
</dbReference>
<comment type="caution">
    <text evidence="4">The sequence shown here is derived from an EMBL/GenBank/DDBJ whole genome shotgun (WGS) entry which is preliminary data.</text>
</comment>
<feature type="transmembrane region" description="Helical" evidence="3">
    <location>
        <begin position="323"/>
        <end position="343"/>
    </location>
</feature>
<reference evidence="4" key="1">
    <citation type="submission" date="2022-12" db="EMBL/GenBank/DDBJ databases">
        <title>Gycomyces niveus sp.nov., a novel actinomycete isolated from soil in Shouguang.</title>
        <authorList>
            <person name="Yang X."/>
        </authorList>
    </citation>
    <scope>NUCLEOTIDE SEQUENCE</scope>
    <source>
        <strain evidence="4">DSM 44724</strain>
    </source>
</reference>
<dbReference type="Gene3D" id="1.25.40.10">
    <property type="entry name" value="Tetratricopeptide repeat domain"/>
    <property type="match status" value="2"/>
</dbReference>
<dbReference type="RefSeq" id="WP_270122131.1">
    <property type="nucleotide sequence ID" value="NZ_JAPZVQ010000006.1"/>
</dbReference>
<dbReference type="InterPro" id="IPR019734">
    <property type="entry name" value="TPR_rpt"/>
</dbReference>
<proteinExistence type="predicted"/>
<dbReference type="InterPro" id="IPR011990">
    <property type="entry name" value="TPR-like_helical_dom_sf"/>
</dbReference>
<evidence type="ECO:0000256" key="1">
    <source>
        <dbReference type="ARBA" id="ARBA00022737"/>
    </source>
</evidence>
<evidence type="ECO:0000313" key="4">
    <source>
        <dbReference type="EMBL" id="MDA1385665.1"/>
    </source>
</evidence>
<name>A0A9X3SUL2_9ACTN</name>
<keyword evidence="3" id="KW-0472">Membrane</keyword>
<gene>
    <name evidence="4" type="ORF">O2L01_11785</name>
</gene>